<feature type="transmembrane region" description="Helical" evidence="11">
    <location>
        <begin position="27"/>
        <end position="47"/>
    </location>
</feature>
<dbReference type="InterPro" id="IPR022646">
    <property type="entry name" value="SecD/SecF_CS"/>
</dbReference>
<dbReference type="InterPro" id="IPR022813">
    <property type="entry name" value="SecD/SecF_arch_bac"/>
</dbReference>
<evidence type="ECO:0000313" key="13">
    <source>
        <dbReference type="EMBL" id="NNH24807.1"/>
    </source>
</evidence>
<dbReference type="GO" id="GO:0005886">
    <property type="term" value="C:plasma membrane"/>
    <property type="evidence" value="ECO:0007669"/>
    <property type="project" value="UniProtKB-SubCell"/>
</dbReference>
<evidence type="ECO:0000256" key="6">
    <source>
        <dbReference type="ARBA" id="ARBA00022927"/>
    </source>
</evidence>
<comment type="subcellular location">
    <subcellularLocation>
        <location evidence="1">Cell membrane</location>
        <topology evidence="1">Multi-pass membrane protein</topology>
    </subcellularLocation>
</comment>
<keyword evidence="5 11" id="KW-0812">Transmembrane</keyword>
<dbReference type="PANTHER" id="PTHR30081">
    <property type="entry name" value="PROTEIN-EXPORT MEMBRANE PROTEIN SEC"/>
    <property type="match status" value="1"/>
</dbReference>
<evidence type="ECO:0000256" key="7">
    <source>
        <dbReference type="ARBA" id="ARBA00022989"/>
    </source>
</evidence>
<dbReference type="SUPFAM" id="SSF82866">
    <property type="entry name" value="Multidrug efflux transporter AcrB transmembrane domain"/>
    <property type="match status" value="1"/>
</dbReference>
<evidence type="ECO:0000256" key="8">
    <source>
        <dbReference type="ARBA" id="ARBA00023010"/>
    </source>
</evidence>
<keyword evidence="4" id="KW-1003">Cell membrane</keyword>
<evidence type="ECO:0000256" key="4">
    <source>
        <dbReference type="ARBA" id="ARBA00022475"/>
    </source>
</evidence>
<dbReference type="PRINTS" id="PR01755">
    <property type="entry name" value="SECFTRNLCASE"/>
</dbReference>
<feature type="compositionally biased region" description="Low complexity" evidence="10">
    <location>
        <begin position="330"/>
        <end position="343"/>
    </location>
</feature>
<dbReference type="InterPro" id="IPR055344">
    <property type="entry name" value="SecD_SecF_C_bact"/>
</dbReference>
<gene>
    <name evidence="13" type="primary">secF</name>
    <name evidence="13" type="ORF">HLB09_17265</name>
</gene>
<evidence type="ECO:0000256" key="10">
    <source>
        <dbReference type="SAM" id="MobiDB-lite"/>
    </source>
</evidence>
<dbReference type="RefSeq" id="WP_171204505.1">
    <property type="nucleotide sequence ID" value="NZ_JABEMA010000525.1"/>
</dbReference>
<dbReference type="Pfam" id="PF07549">
    <property type="entry name" value="Sec_GG"/>
    <property type="match status" value="1"/>
</dbReference>
<keyword evidence="7 11" id="KW-1133">Transmembrane helix</keyword>
<dbReference type="PANTHER" id="PTHR30081:SF8">
    <property type="entry name" value="PROTEIN TRANSLOCASE SUBUNIT SECF"/>
    <property type="match status" value="1"/>
</dbReference>
<dbReference type="Pfam" id="PF02355">
    <property type="entry name" value="SecD_SecF_C"/>
    <property type="match status" value="1"/>
</dbReference>
<dbReference type="GO" id="GO:0006886">
    <property type="term" value="P:intracellular protein transport"/>
    <property type="evidence" value="ECO:0007669"/>
    <property type="project" value="InterPro"/>
</dbReference>
<dbReference type="NCBIfam" id="TIGR00966">
    <property type="entry name" value="transloc_SecF"/>
    <property type="match status" value="1"/>
</dbReference>
<evidence type="ECO:0000256" key="11">
    <source>
        <dbReference type="SAM" id="Phobius"/>
    </source>
</evidence>
<keyword evidence="9 11" id="KW-0472">Membrane</keyword>
<protein>
    <recommendedName>
        <fullName evidence="2">Protein translocase subunit SecF</fullName>
    </recommendedName>
</protein>
<organism evidence="13 14">
    <name type="scientific">Pseudokineococcus marinus</name>
    <dbReference type="NCBI Taxonomy" id="351215"/>
    <lineage>
        <taxon>Bacteria</taxon>
        <taxon>Bacillati</taxon>
        <taxon>Actinomycetota</taxon>
        <taxon>Actinomycetes</taxon>
        <taxon>Kineosporiales</taxon>
        <taxon>Kineosporiaceae</taxon>
        <taxon>Pseudokineococcus</taxon>
    </lineage>
</organism>
<evidence type="ECO:0000256" key="1">
    <source>
        <dbReference type="ARBA" id="ARBA00004651"/>
    </source>
</evidence>
<dbReference type="HAMAP" id="MF_01464_B">
    <property type="entry name" value="SecF_B"/>
    <property type="match status" value="1"/>
</dbReference>
<comment type="caution">
    <text evidence="13">The sequence shown here is derived from an EMBL/GenBank/DDBJ whole genome shotgun (WGS) entry which is preliminary data.</text>
</comment>
<name>A0A849BV52_9ACTN</name>
<evidence type="ECO:0000256" key="2">
    <source>
        <dbReference type="ARBA" id="ARBA00015792"/>
    </source>
</evidence>
<keyword evidence="6" id="KW-0653">Protein transport</keyword>
<feature type="transmembrane region" description="Helical" evidence="11">
    <location>
        <begin position="195"/>
        <end position="216"/>
    </location>
</feature>
<dbReference type="EMBL" id="JABEMA010000525">
    <property type="protein sequence ID" value="NNH24807.1"/>
    <property type="molecule type" value="Genomic_DNA"/>
</dbReference>
<feature type="transmembrane region" description="Helical" evidence="11">
    <location>
        <begin position="169"/>
        <end position="189"/>
    </location>
</feature>
<feature type="non-terminal residue" evidence="13">
    <location>
        <position position="389"/>
    </location>
</feature>
<feature type="compositionally biased region" description="Basic and acidic residues" evidence="10">
    <location>
        <begin position="314"/>
        <end position="329"/>
    </location>
</feature>
<sequence>MPSFAAFGNDLYTGRRSFDFVERRRRLLAITGVVVLLAVLVLVVRGFNPGIEFTGGSEYRVSQVADASEDPALEAVAEVLPDAQPPSVSVVGGDSVRIQTEAVPEDLTADVADALAAAYDVDPSQVTSSFVGPVWGADITRQALIGIGIFLVLVTGVIAVYFRDLAMAAAALVALVHDLVVTAGVYALVGFEVTPASVIGFLTILGFSLYDTVVVFDKVREQTAGVLQGSSRTYLEQINLAVNQTVVRSINTSVVAALPVASILFIGALLLGAGTLRDVSLALFVGTLAGTYSSIFVAPAILAEIKSRDDRVKAHTEQVRAHRREEARLAAEGPAEGTAALATAGGGAGGAAGEGPRGQRPQPPRGLRRGPRPAGDRAARRGHRGRPAR</sequence>
<feature type="compositionally biased region" description="Gly residues" evidence="10">
    <location>
        <begin position="344"/>
        <end position="356"/>
    </location>
</feature>
<keyword evidence="14" id="KW-1185">Reference proteome</keyword>
<feature type="transmembrane region" description="Helical" evidence="11">
    <location>
        <begin position="279"/>
        <end position="303"/>
    </location>
</feature>
<feature type="region of interest" description="Disordered" evidence="10">
    <location>
        <begin position="314"/>
        <end position="389"/>
    </location>
</feature>
<dbReference type="Gene3D" id="1.20.1640.10">
    <property type="entry name" value="Multidrug efflux transporter AcrB transmembrane domain"/>
    <property type="match status" value="1"/>
</dbReference>
<keyword evidence="3" id="KW-0813">Transport</keyword>
<dbReference type="InterPro" id="IPR005665">
    <property type="entry name" value="SecF_bac"/>
</dbReference>
<dbReference type="InterPro" id="IPR048634">
    <property type="entry name" value="SecD_SecF_C"/>
</dbReference>
<evidence type="ECO:0000256" key="3">
    <source>
        <dbReference type="ARBA" id="ARBA00022448"/>
    </source>
</evidence>
<feature type="transmembrane region" description="Helical" evidence="11">
    <location>
        <begin position="254"/>
        <end position="273"/>
    </location>
</feature>
<evidence type="ECO:0000259" key="12">
    <source>
        <dbReference type="Pfam" id="PF02355"/>
    </source>
</evidence>
<keyword evidence="8" id="KW-0811">Translocation</keyword>
<dbReference type="Proteomes" id="UP000555552">
    <property type="component" value="Unassembled WGS sequence"/>
</dbReference>
<dbReference type="AlphaFoldDB" id="A0A849BV52"/>
<evidence type="ECO:0000313" key="14">
    <source>
        <dbReference type="Proteomes" id="UP000555552"/>
    </source>
</evidence>
<feature type="domain" description="Protein export membrane protein SecD/SecF C-terminal" evidence="12">
    <location>
        <begin position="117"/>
        <end position="307"/>
    </location>
</feature>
<feature type="compositionally biased region" description="Basic residues" evidence="10">
    <location>
        <begin position="380"/>
        <end position="389"/>
    </location>
</feature>
<dbReference type="InterPro" id="IPR022645">
    <property type="entry name" value="SecD/SecF_bac"/>
</dbReference>
<accession>A0A849BV52</accession>
<dbReference type="NCBIfam" id="TIGR00916">
    <property type="entry name" value="2A0604s01"/>
    <property type="match status" value="1"/>
</dbReference>
<proteinExistence type="inferred from homology"/>
<evidence type="ECO:0000256" key="5">
    <source>
        <dbReference type="ARBA" id="ARBA00022692"/>
    </source>
</evidence>
<evidence type="ECO:0000256" key="9">
    <source>
        <dbReference type="ARBA" id="ARBA00023136"/>
    </source>
</evidence>
<dbReference type="GO" id="GO:0015450">
    <property type="term" value="F:protein-transporting ATPase activity"/>
    <property type="evidence" value="ECO:0007669"/>
    <property type="project" value="InterPro"/>
</dbReference>
<feature type="transmembrane region" description="Helical" evidence="11">
    <location>
        <begin position="143"/>
        <end position="162"/>
    </location>
</feature>
<reference evidence="13 14" key="1">
    <citation type="submission" date="2020-05" db="EMBL/GenBank/DDBJ databases">
        <title>MicrobeNet Type strains.</title>
        <authorList>
            <person name="Nicholson A.C."/>
        </authorList>
    </citation>
    <scope>NUCLEOTIDE SEQUENCE [LARGE SCALE GENOMIC DNA]</scope>
    <source>
        <strain evidence="13 14">JCM 14547</strain>
    </source>
</reference>